<dbReference type="InterPro" id="IPR027850">
    <property type="entry name" value="DUF4504"/>
</dbReference>
<feature type="non-terminal residue" evidence="2">
    <location>
        <position position="511"/>
    </location>
</feature>
<gene>
    <name evidence="2" type="ORF">BGZ97_001148</name>
</gene>
<dbReference type="PANTHER" id="PTHR31366">
    <property type="entry name" value="UPF0739 PROTEIN C1ORF74"/>
    <property type="match status" value="1"/>
</dbReference>
<comment type="caution">
    <text evidence="2">The sequence shown here is derived from an EMBL/GenBank/DDBJ whole genome shotgun (WGS) entry which is preliminary data.</text>
</comment>
<proteinExistence type="predicted"/>
<feature type="compositionally biased region" description="Low complexity" evidence="1">
    <location>
        <begin position="486"/>
        <end position="504"/>
    </location>
</feature>
<reference evidence="2" key="1">
    <citation type="journal article" date="2020" name="Fungal Divers.">
        <title>Resolving the Mortierellaceae phylogeny through synthesis of multi-gene phylogenetics and phylogenomics.</title>
        <authorList>
            <person name="Vandepol N."/>
            <person name="Liber J."/>
            <person name="Desiro A."/>
            <person name="Na H."/>
            <person name="Kennedy M."/>
            <person name="Barry K."/>
            <person name="Grigoriev I.V."/>
            <person name="Miller A.N."/>
            <person name="O'Donnell K."/>
            <person name="Stajich J.E."/>
            <person name="Bonito G."/>
        </authorList>
    </citation>
    <scope>NUCLEOTIDE SEQUENCE</scope>
    <source>
        <strain evidence="2">NVP60</strain>
    </source>
</reference>
<name>A0A9P6QZJ1_9FUNG</name>
<evidence type="ECO:0000256" key="1">
    <source>
        <dbReference type="SAM" id="MobiDB-lite"/>
    </source>
</evidence>
<feature type="compositionally biased region" description="Acidic residues" evidence="1">
    <location>
        <begin position="298"/>
        <end position="309"/>
    </location>
</feature>
<dbReference type="Pfam" id="PF14953">
    <property type="entry name" value="DUF4504"/>
    <property type="match status" value="1"/>
</dbReference>
<evidence type="ECO:0000313" key="2">
    <source>
        <dbReference type="EMBL" id="KAG0305328.1"/>
    </source>
</evidence>
<organism evidence="2 3">
    <name type="scientific">Linnemannia gamsii</name>
    <dbReference type="NCBI Taxonomy" id="64522"/>
    <lineage>
        <taxon>Eukaryota</taxon>
        <taxon>Fungi</taxon>
        <taxon>Fungi incertae sedis</taxon>
        <taxon>Mucoromycota</taxon>
        <taxon>Mortierellomycotina</taxon>
        <taxon>Mortierellomycetes</taxon>
        <taxon>Mortierellales</taxon>
        <taxon>Mortierellaceae</taxon>
        <taxon>Linnemannia</taxon>
    </lineage>
</organism>
<dbReference type="AlphaFoldDB" id="A0A9P6QZJ1"/>
<dbReference type="OrthoDB" id="2395010at2759"/>
<protein>
    <submittedName>
        <fullName evidence="2">Uncharacterized protein</fullName>
    </submittedName>
</protein>
<sequence>MPALTVDTQCFLAASRLVKHIFHDRINHAAQTSLANDILCVAAGLRSAVLIEQLHPNTNDIDRIQSLFHHLDLLSIGSDHVFVIHRELLLQDIRDYLSGSEHGLRRVFINVDYLLPEPEILPGRRYEPLDKYLRKHLLPYLETRVQCWDQAELHYLPLPAPDCIGDDGDDTAMAPVESATTAAEPTTYSEIETQDATAGGLSMVTLSGWLLGYPVNYVIPTIARMMARKKVAKALKKRERIHYQQRQQQGDDQVLQTATVSHDSTDCSTCIDDGNMNDDGGGFGEHRQGGQSSHPAQDEEDDEDEEEEDSSHNSLANRQLILTQINLSANEDVHGLQDYCLLSFSYPASILDGHSLATTGAENPSPGDDQLPATPASPVWFPGSSCSSSKPVTGQETNLFETCISSNNPQQSYQATTPGALPTTLAPIVPSSCPIVTARKSSPTIAGPSAGVVPSVVFAPSSPMMQKAPLPPPLMQPKSRHPFDVTSDSSSSGGGDDPSSSSDTSHNHRHH</sequence>
<keyword evidence="3" id="KW-1185">Reference proteome</keyword>
<dbReference type="PANTHER" id="PTHR31366:SF2">
    <property type="entry name" value="UPF0739 PROTEIN C1ORF74"/>
    <property type="match status" value="1"/>
</dbReference>
<dbReference type="EMBL" id="JAAAIN010001225">
    <property type="protein sequence ID" value="KAG0305328.1"/>
    <property type="molecule type" value="Genomic_DNA"/>
</dbReference>
<feature type="region of interest" description="Disordered" evidence="1">
    <location>
        <begin position="265"/>
        <end position="313"/>
    </location>
</feature>
<evidence type="ECO:0000313" key="3">
    <source>
        <dbReference type="Proteomes" id="UP000823405"/>
    </source>
</evidence>
<feature type="region of interest" description="Disordered" evidence="1">
    <location>
        <begin position="357"/>
        <end position="378"/>
    </location>
</feature>
<accession>A0A9P6QZJ1</accession>
<feature type="region of interest" description="Disordered" evidence="1">
    <location>
        <begin position="462"/>
        <end position="511"/>
    </location>
</feature>
<dbReference type="Proteomes" id="UP000823405">
    <property type="component" value="Unassembled WGS sequence"/>
</dbReference>